<comment type="caution">
    <text evidence="1">The sequence shown here is derived from an EMBL/GenBank/DDBJ whole genome shotgun (WGS) entry which is preliminary data.</text>
</comment>
<evidence type="ECO:0000313" key="2">
    <source>
        <dbReference type="Proteomes" id="UP000324853"/>
    </source>
</evidence>
<gene>
    <name evidence="1" type="ORF">FXB38_40715</name>
</gene>
<dbReference type="OrthoDB" id="8235297at2"/>
<dbReference type="Proteomes" id="UP000324853">
    <property type="component" value="Unassembled WGS sequence"/>
</dbReference>
<accession>A0A5S4VVS0</accession>
<organism evidence="1 2">
    <name type="scientific">Bradyrhizobium cytisi</name>
    <dbReference type="NCBI Taxonomy" id="515489"/>
    <lineage>
        <taxon>Bacteria</taxon>
        <taxon>Pseudomonadati</taxon>
        <taxon>Pseudomonadota</taxon>
        <taxon>Alphaproteobacteria</taxon>
        <taxon>Hyphomicrobiales</taxon>
        <taxon>Nitrobacteraceae</taxon>
        <taxon>Bradyrhizobium</taxon>
    </lineage>
</organism>
<dbReference type="RefSeq" id="WP_148756513.1">
    <property type="nucleotide sequence ID" value="NZ_VSSR01000115.1"/>
</dbReference>
<keyword evidence="2" id="KW-1185">Reference proteome</keyword>
<reference evidence="1 2" key="1">
    <citation type="submission" date="2019-08" db="EMBL/GenBank/DDBJ databases">
        <title>Bradyrhizobium hipponensis sp. nov., a rhizobium isolated from a Lupinus angustifolius root nodule in Tunisia.</title>
        <authorList>
            <person name="Off K."/>
            <person name="Rejili M."/>
            <person name="Mars M."/>
            <person name="Brachmann A."/>
            <person name="Marin M."/>
        </authorList>
    </citation>
    <scope>NUCLEOTIDE SEQUENCE [LARGE SCALE GENOMIC DNA]</scope>
    <source>
        <strain evidence="1 2">CTAW11</strain>
    </source>
</reference>
<dbReference type="EMBL" id="VSSR01000115">
    <property type="protein sequence ID" value="TYL71083.1"/>
    <property type="molecule type" value="Genomic_DNA"/>
</dbReference>
<dbReference type="AlphaFoldDB" id="A0A5S4VVS0"/>
<protein>
    <submittedName>
        <fullName evidence="1">Uncharacterized protein</fullName>
    </submittedName>
</protein>
<name>A0A5S4VVS0_9BRAD</name>
<proteinExistence type="predicted"/>
<evidence type="ECO:0000313" key="1">
    <source>
        <dbReference type="EMBL" id="TYL71083.1"/>
    </source>
</evidence>
<sequence length="129" mass="13518">MNRVVLTTIILVFGADGTRAEPQAAQCSSFYISEINLVSTAAGEAGHVQTFVGFGPSKEEAEKSALGWCSHIRFDLETCLNSDRLTTRNSPSDGGGAALHLKYMKAVARITGCAGGDVNGGVDRGGARR</sequence>